<organism evidence="6 7">
    <name type="scientific">Sporosarcina contaminans</name>
    <dbReference type="NCBI Taxonomy" id="633403"/>
    <lineage>
        <taxon>Bacteria</taxon>
        <taxon>Bacillati</taxon>
        <taxon>Bacillota</taxon>
        <taxon>Bacilli</taxon>
        <taxon>Bacillales</taxon>
        <taxon>Caryophanaceae</taxon>
        <taxon>Sporosarcina</taxon>
    </lineage>
</organism>
<dbReference type="InterPro" id="IPR006076">
    <property type="entry name" value="FAD-dep_OxRdtase"/>
</dbReference>
<evidence type="ECO:0000256" key="4">
    <source>
        <dbReference type="ARBA" id="ARBA00023002"/>
    </source>
</evidence>
<reference evidence="7" key="1">
    <citation type="journal article" date="2019" name="Int. J. Syst. Evol. Microbiol.">
        <title>The Global Catalogue of Microorganisms (GCM) 10K type strain sequencing project: providing services to taxonomists for standard genome sequencing and annotation.</title>
        <authorList>
            <consortium name="The Broad Institute Genomics Platform"/>
            <consortium name="The Broad Institute Genome Sequencing Center for Infectious Disease"/>
            <person name="Wu L."/>
            <person name="Ma J."/>
        </authorList>
    </citation>
    <scope>NUCLEOTIDE SEQUENCE [LARGE SCALE GENOMIC DNA]</scope>
    <source>
        <strain evidence="7">CCUG 53915</strain>
    </source>
</reference>
<evidence type="ECO:0000256" key="2">
    <source>
        <dbReference type="ARBA" id="ARBA00009410"/>
    </source>
</evidence>
<comment type="caution">
    <text evidence="6">The sequence shown here is derived from an EMBL/GenBank/DDBJ whole genome shotgun (WGS) entry which is preliminary data.</text>
</comment>
<dbReference type="Gene3D" id="3.50.50.60">
    <property type="entry name" value="FAD/NAD(P)-binding domain"/>
    <property type="match status" value="1"/>
</dbReference>
<dbReference type="SUPFAM" id="SSF54373">
    <property type="entry name" value="FAD-linked reductases, C-terminal domain"/>
    <property type="match status" value="1"/>
</dbReference>
<dbReference type="EMBL" id="JBHTLT010000123">
    <property type="protein sequence ID" value="MFD1206417.1"/>
    <property type="molecule type" value="Genomic_DNA"/>
</dbReference>
<dbReference type="Proteomes" id="UP001597231">
    <property type="component" value="Unassembled WGS sequence"/>
</dbReference>
<dbReference type="RefSeq" id="WP_381481983.1">
    <property type="nucleotide sequence ID" value="NZ_JBHTLT010000123.1"/>
</dbReference>
<dbReference type="Pfam" id="PF01266">
    <property type="entry name" value="DAO"/>
    <property type="match status" value="1"/>
</dbReference>
<dbReference type="PANTHER" id="PTHR13847:SF286">
    <property type="entry name" value="D-AMINO ACID DEHYDROGENASE"/>
    <property type="match status" value="1"/>
</dbReference>
<sequence>MVKVIVIGGGILGASTAYHLAKKGAEVTIIDRQDDGQATAASAGIICPWLSQRRNKAWYSLAKAGAAYYPILVEELQRDGLTDIGYRKVGAISLHTEHKKLEKMLERGRMRKEDAPEIGELHLLSFEETKRKFPFVKDGYSSVFVEGAARVDGRKLRDSLIEAAKKVGAHVVYGSALPIVEECNIVAVEVNGCLYKADRFIVAAGAWANDFLETLNLKMKVSGQKAQIIHLVAENDQTEDWPVVMPPTDQYIVPFEGGKIVIGATHEDGKEFFTSPTAGGVHEVLDKALTVCPDLSNIVFEEVRTGFRPFTPNFLPVIGQLPNYPNAFISNGLGASGLTVGPFLGKQLSNIALQKEIDIDLSLYDVSQAFE</sequence>
<dbReference type="GO" id="GO:0016491">
    <property type="term" value="F:oxidoreductase activity"/>
    <property type="evidence" value="ECO:0007669"/>
    <property type="project" value="UniProtKB-KW"/>
</dbReference>
<dbReference type="EC" id="1.-.-.-" evidence="6"/>
<keyword evidence="3" id="KW-0285">Flavoprotein</keyword>
<name>A0ABW3U199_9BACL</name>
<gene>
    <name evidence="6" type="ORF">ACFQ38_15075</name>
</gene>
<dbReference type="SUPFAM" id="SSF51905">
    <property type="entry name" value="FAD/NAD(P)-binding domain"/>
    <property type="match status" value="1"/>
</dbReference>
<dbReference type="InterPro" id="IPR036188">
    <property type="entry name" value="FAD/NAD-bd_sf"/>
</dbReference>
<comment type="cofactor">
    <cofactor evidence="1">
        <name>FAD</name>
        <dbReference type="ChEBI" id="CHEBI:57692"/>
    </cofactor>
</comment>
<comment type="similarity">
    <text evidence="2">Belongs to the DadA oxidoreductase family.</text>
</comment>
<evidence type="ECO:0000256" key="3">
    <source>
        <dbReference type="ARBA" id="ARBA00022630"/>
    </source>
</evidence>
<evidence type="ECO:0000313" key="6">
    <source>
        <dbReference type="EMBL" id="MFD1206417.1"/>
    </source>
</evidence>
<dbReference type="Gene3D" id="3.30.9.10">
    <property type="entry name" value="D-Amino Acid Oxidase, subunit A, domain 2"/>
    <property type="match status" value="1"/>
</dbReference>
<protein>
    <submittedName>
        <fullName evidence="6">NAD(P)/FAD-dependent oxidoreductase</fullName>
        <ecNumber evidence="6">1.-.-.-</ecNumber>
    </submittedName>
</protein>
<evidence type="ECO:0000256" key="1">
    <source>
        <dbReference type="ARBA" id="ARBA00001974"/>
    </source>
</evidence>
<evidence type="ECO:0000313" key="7">
    <source>
        <dbReference type="Proteomes" id="UP001597231"/>
    </source>
</evidence>
<dbReference type="PANTHER" id="PTHR13847">
    <property type="entry name" value="SARCOSINE DEHYDROGENASE-RELATED"/>
    <property type="match status" value="1"/>
</dbReference>
<keyword evidence="4 6" id="KW-0560">Oxidoreductase</keyword>
<proteinExistence type="inferred from homology"/>
<feature type="domain" description="FAD dependent oxidoreductase" evidence="5">
    <location>
        <begin position="3"/>
        <end position="349"/>
    </location>
</feature>
<accession>A0ABW3U199</accession>
<evidence type="ECO:0000259" key="5">
    <source>
        <dbReference type="Pfam" id="PF01266"/>
    </source>
</evidence>
<keyword evidence="7" id="KW-1185">Reference proteome</keyword>